<accession>A0A9P7R0B4</accession>
<evidence type="ECO:0000313" key="3">
    <source>
        <dbReference type="Proteomes" id="UP000699042"/>
    </source>
</evidence>
<gene>
    <name evidence="2" type="ORF">JMJ77_003853</name>
</gene>
<feature type="chain" id="PRO_5040370139" evidence="1">
    <location>
        <begin position="19"/>
        <end position="55"/>
    </location>
</feature>
<keyword evidence="1" id="KW-0732">Signal</keyword>
<feature type="signal peptide" evidence="1">
    <location>
        <begin position="1"/>
        <end position="18"/>
    </location>
</feature>
<proteinExistence type="predicted"/>
<dbReference type="Proteomes" id="UP000699042">
    <property type="component" value="Unassembled WGS sequence"/>
</dbReference>
<comment type="caution">
    <text evidence="2">The sequence shown here is derived from an EMBL/GenBank/DDBJ whole genome shotgun (WGS) entry which is preliminary data.</text>
</comment>
<organism evidence="2 3">
    <name type="scientific">Colletotrichum scovillei</name>
    <dbReference type="NCBI Taxonomy" id="1209932"/>
    <lineage>
        <taxon>Eukaryota</taxon>
        <taxon>Fungi</taxon>
        <taxon>Dikarya</taxon>
        <taxon>Ascomycota</taxon>
        <taxon>Pezizomycotina</taxon>
        <taxon>Sordariomycetes</taxon>
        <taxon>Hypocreomycetidae</taxon>
        <taxon>Glomerellales</taxon>
        <taxon>Glomerellaceae</taxon>
        <taxon>Colletotrichum</taxon>
        <taxon>Colletotrichum acutatum species complex</taxon>
    </lineage>
</organism>
<sequence length="55" mass="5986">MKFTIFVTAFAIISGVAAKDCCCNVLPANECDCKGPYADNVNCDEICRIRNSFSC</sequence>
<dbReference type="AlphaFoldDB" id="A0A9P7R0B4"/>
<protein>
    <submittedName>
        <fullName evidence="2">Uncharacterized protein</fullName>
    </submittedName>
</protein>
<reference evidence="2" key="1">
    <citation type="submission" date="2021-05" db="EMBL/GenBank/DDBJ databases">
        <title>Comparative genomics of three Colletotrichum scovillei strains and genetic complementation revealed genes involved fungal growth and virulence on chili pepper.</title>
        <authorList>
            <person name="Hsieh D.-K."/>
            <person name="Chuang S.-C."/>
            <person name="Chen C.-Y."/>
            <person name="Chao Y.-T."/>
            <person name="Lu M.-Y.J."/>
            <person name="Lee M.-H."/>
            <person name="Shih M.-C."/>
        </authorList>
    </citation>
    <scope>NUCLEOTIDE SEQUENCE</scope>
    <source>
        <strain evidence="2">Coll-153</strain>
    </source>
</reference>
<name>A0A9P7R0B4_9PEZI</name>
<dbReference type="EMBL" id="JAESDN010000010">
    <property type="protein sequence ID" value="KAG7044391.1"/>
    <property type="molecule type" value="Genomic_DNA"/>
</dbReference>
<keyword evidence="3" id="KW-1185">Reference proteome</keyword>
<evidence type="ECO:0000313" key="2">
    <source>
        <dbReference type="EMBL" id="KAG7044391.1"/>
    </source>
</evidence>
<evidence type="ECO:0000256" key="1">
    <source>
        <dbReference type="SAM" id="SignalP"/>
    </source>
</evidence>